<protein>
    <recommendedName>
        <fullName evidence="4">Lipoprotein</fullName>
    </recommendedName>
</protein>
<keyword evidence="3" id="KW-1185">Reference proteome</keyword>
<feature type="compositionally biased region" description="Low complexity" evidence="1">
    <location>
        <begin position="35"/>
        <end position="44"/>
    </location>
</feature>
<dbReference type="EMBL" id="SLWX01000007">
    <property type="protein sequence ID" value="TCO75635.1"/>
    <property type="molecule type" value="Genomic_DNA"/>
</dbReference>
<dbReference type="PROSITE" id="PS51257">
    <property type="entry name" value="PROKAR_LIPOPROTEIN"/>
    <property type="match status" value="1"/>
</dbReference>
<evidence type="ECO:0000313" key="3">
    <source>
        <dbReference type="Proteomes" id="UP000294980"/>
    </source>
</evidence>
<dbReference type="PANTHER" id="PTHR41339">
    <property type="entry name" value="LIPL48"/>
    <property type="match status" value="1"/>
</dbReference>
<accession>A0A4R2L8T9</accession>
<evidence type="ECO:0000313" key="2">
    <source>
        <dbReference type="EMBL" id="TCO75635.1"/>
    </source>
</evidence>
<dbReference type="PANTHER" id="PTHR41339:SF1">
    <property type="entry name" value="SECRETED PROTEIN"/>
    <property type="match status" value="1"/>
</dbReference>
<name>A0A4R2L8T9_9GAMM</name>
<organism evidence="2 3">
    <name type="scientific">Chromatocurvus halotolerans</name>
    <dbReference type="NCBI Taxonomy" id="1132028"/>
    <lineage>
        <taxon>Bacteria</taxon>
        <taxon>Pseudomonadati</taxon>
        <taxon>Pseudomonadota</taxon>
        <taxon>Gammaproteobacteria</taxon>
        <taxon>Cellvibrionales</taxon>
        <taxon>Halieaceae</taxon>
        <taxon>Chromatocurvus</taxon>
    </lineage>
</organism>
<proteinExistence type="predicted"/>
<dbReference type="AlphaFoldDB" id="A0A4R2L8T9"/>
<reference evidence="2 3" key="1">
    <citation type="submission" date="2019-03" db="EMBL/GenBank/DDBJ databases">
        <title>Genomic Encyclopedia of Type Strains, Phase IV (KMG-IV): sequencing the most valuable type-strain genomes for metagenomic binning, comparative biology and taxonomic classification.</title>
        <authorList>
            <person name="Goeker M."/>
        </authorList>
    </citation>
    <scope>NUCLEOTIDE SEQUENCE [LARGE SCALE GENOMIC DNA]</scope>
    <source>
        <strain evidence="2 3">DSM 23344</strain>
    </source>
</reference>
<dbReference type="SUPFAM" id="SSF51126">
    <property type="entry name" value="Pectin lyase-like"/>
    <property type="match status" value="1"/>
</dbReference>
<feature type="region of interest" description="Disordered" evidence="1">
    <location>
        <begin position="35"/>
        <end position="69"/>
    </location>
</feature>
<comment type="caution">
    <text evidence="2">The sequence shown here is derived from an EMBL/GenBank/DDBJ whole genome shotgun (WGS) entry which is preliminary data.</text>
</comment>
<dbReference type="OrthoDB" id="237393at2"/>
<dbReference type="InterPro" id="IPR011050">
    <property type="entry name" value="Pectin_lyase_fold/virulence"/>
</dbReference>
<sequence>MIRKTVLATAILGALGGLYGCSEGDESNIVIDAPTNNTTNNNPEGGSGGETGGNTGGVSQNCPDWAGAKQRDADGNDVCALPAQISQNRTLDNDIVWLMEGRVTVGNGNAEIGADGELTSGNALQNVTLTIQEGTEVKGATGTFANLLITRGSRIQAIGTADAPIIFSSDDPGYDGSGEWGGLIVHGFGSHNQCGVDTCNIDSEGESGFAGGFDPSDDSGTLSYVIVTEGGFEFSVGNEINGISLMSVGKGTQIDHIQVNDNSDDGIEFYGGEVDVKYGVFTGNLDDSVDWDEGFVGNLQYILVKQNDSVQGNAFEMDTQGNPEPLSKPTVANVTIIGDGVADDEEEMLVFKAGSGGFFHNVVFTVADSNSTIENCVEVQGADSEALINTALVLNNVIADCAGGAGTGNIGNNTLDATTISQVEANLDDNLASQASEAQLSAPISWTEINGIYSESLADEAFLDETDFIGAVNPDGSDVWWQGWTLPGTVN</sequence>
<dbReference type="Proteomes" id="UP000294980">
    <property type="component" value="Unassembled WGS sequence"/>
</dbReference>
<evidence type="ECO:0000256" key="1">
    <source>
        <dbReference type="SAM" id="MobiDB-lite"/>
    </source>
</evidence>
<dbReference type="RefSeq" id="WP_117317670.1">
    <property type="nucleotide sequence ID" value="NZ_QQSW01000009.1"/>
</dbReference>
<feature type="compositionally biased region" description="Gly residues" evidence="1">
    <location>
        <begin position="45"/>
        <end position="56"/>
    </location>
</feature>
<gene>
    <name evidence="2" type="ORF">EV688_10752</name>
</gene>
<evidence type="ECO:0008006" key="4">
    <source>
        <dbReference type="Google" id="ProtNLM"/>
    </source>
</evidence>